<dbReference type="GO" id="GO:0000731">
    <property type="term" value="P:DNA synthesis involved in DNA repair"/>
    <property type="evidence" value="ECO:0007669"/>
    <property type="project" value="TreeGrafter"/>
</dbReference>
<gene>
    <name evidence="3" type="ORF">SAZU_7059</name>
</gene>
<evidence type="ECO:0000259" key="2">
    <source>
        <dbReference type="SMART" id="SM00382"/>
    </source>
</evidence>
<evidence type="ECO:0000256" key="1">
    <source>
        <dbReference type="ARBA" id="ARBA00023236"/>
    </source>
</evidence>
<dbReference type="RefSeq" id="WP_063889042.1">
    <property type="nucleotide sequence ID" value="NZ_DF968413.1"/>
</dbReference>
<dbReference type="AlphaFoldDB" id="A0A0K8PW69"/>
<dbReference type="CDD" id="cd00267">
    <property type="entry name" value="ABC_ATPase"/>
    <property type="match status" value="1"/>
</dbReference>
<dbReference type="SUPFAM" id="SSF52540">
    <property type="entry name" value="P-loop containing nucleoside triphosphate hydrolases"/>
    <property type="match status" value="1"/>
</dbReference>
<dbReference type="PANTHER" id="PTHR32182">
    <property type="entry name" value="DNA REPLICATION AND REPAIR PROTEIN RECF"/>
    <property type="match status" value="1"/>
</dbReference>
<feature type="domain" description="AAA+ ATPase" evidence="2">
    <location>
        <begin position="24"/>
        <end position="387"/>
    </location>
</feature>
<dbReference type="Pfam" id="PF13304">
    <property type="entry name" value="AAA_21"/>
    <property type="match status" value="1"/>
</dbReference>
<dbReference type="GO" id="GO:0009432">
    <property type="term" value="P:SOS response"/>
    <property type="evidence" value="ECO:0007669"/>
    <property type="project" value="UniProtKB-KW"/>
</dbReference>
<dbReference type="InterPro" id="IPR003593">
    <property type="entry name" value="AAA+_ATPase"/>
</dbReference>
<name>A0A0K8PW69_STRAJ</name>
<dbReference type="SMART" id="SM00382">
    <property type="entry name" value="AAA"/>
    <property type="match status" value="1"/>
</dbReference>
<dbReference type="Pfam" id="PF13175">
    <property type="entry name" value="AAA_15"/>
    <property type="match status" value="1"/>
</dbReference>
<dbReference type="InterPro" id="IPR027417">
    <property type="entry name" value="P-loop_NTPase"/>
</dbReference>
<keyword evidence="4" id="KW-1185">Reference proteome</keyword>
<dbReference type="GO" id="GO:0006302">
    <property type="term" value="P:double-strand break repair"/>
    <property type="evidence" value="ECO:0007669"/>
    <property type="project" value="TreeGrafter"/>
</dbReference>
<dbReference type="GO" id="GO:0005524">
    <property type="term" value="F:ATP binding"/>
    <property type="evidence" value="ECO:0007669"/>
    <property type="project" value="InterPro"/>
</dbReference>
<evidence type="ECO:0000313" key="3">
    <source>
        <dbReference type="EMBL" id="GAP52185.1"/>
    </source>
</evidence>
<dbReference type="OrthoDB" id="9815944at2"/>
<keyword evidence="1" id="KW-0742">SOS response</keyword>
<dbReference type="PATRIC" id="fig|146537.3.peg.7424"/>
<sequence length="514" mass="58690">MRLLEVEIPRFKNLRDFRVEFDGTSGVSVLVGRNGAGKSNLLEAITLIFRDLDLGVAPSFAYRIRYLIRQYDVEVSAWEQDGRYRVSCSVGGEIVPTGRFTGAAGARYRPRHVFGYYSGPSNRLEDHFIAHQERFYKDLVGGNDKPIRPLFYARNVHSNFVLLAFFLDDDPAVQSLLRDHLGIQGLDSVLFVMQKPSWNSNDGDPRFWNARGTVRGLLDSLYRLSLAPLRLRTRVRTGFNSHIRSEHLFLYLAGLEEVRELASGYESNQEFFKALESTYISELINDVRIRVSLNKADAPLTFRELSEGEQQLLLVLGLMRFTKEEESLFLLDEPDTHLNPAWSVQYKEFLHDFGGLDAGSQVLMATHDPLVVASLTKDEVRILERREDGRIVALEPLEDPRGMGVGALLTSDVYGLRSQLDLETLRKLDRKRELASRESVLTPDEEQELSALGHELRGLGLLLENRDPEFQEFLRAKFRAQSQPQDEVVLSREEIEQNRQEAAEIVRDLFDVDD</sequence>
<dbReference type="GO" id="GO:0016887">
    <property type="term" value="F:ATP hydrolysis activity"/>
    <property type="evidence" value="ECO:0007669"/>
    <property type="project" value="InterPro"/>
</dbReference>
<dbReference type="InterPro" id="IPR041685">
    <property type="entry name" value="AAA_GajA/Old/RecF-like"/>
</dbReference>
<proteinExistence type="predicted"/>
<dbReference type="InterPro" id="IPR003959">
    <property type="entry name" value="ATPase_AAA_core"/>
</dbReference>
<evidence type="ECO:0000313" key="4">
    <source>
        <dbReference type="Proteomes" id="UP000053859"/>
    </source>
</evidence>
<organism evidence="3 4">
    <name type="scientific">Streptomyces azureus</name>
    <dbReference type="NCBI Taxonomy" id="146537"/>
    <lineage>
        <taxon>Bacteria</taxon>
        <taxon>Bacillati</taxon>
        <taxon>Actinomycetota</taxon>
        <taxon>Actinomycetes</taxon>
        <taxon>Kitasatosporales</taxon>
        <taxon>Streptomycetaceae</taxon>
        <taxon>Streptomyces</taxon>
    </lineage>
</organism>
<dbReference type="Gene3D" id="3.40.50.300">
    <property type="entry name" value="P-loop containing nucleotide triphosphate hydrolases"/>
    <property type="match status" value="1"/>
</dbReference>
<dbReference type="PANTHER" id="PTHR32182:SF25">
    <property type="entry name" value="SLR1056 PROTEIN"/>
    <property type="match status" value="1"/>
</dbReference>
<dbReference type="Proteomes" id="UP000053859">
    <property type="component" value="Unassembled WGS sequence"/>
</dbReference>
<protein>
    <recommendedName>
        <fullName evidence="2">AAA+ ATPase domain-containing protein</fullName>
    </recommendedName>
</protein>
<keyword evidence="1" id="KW-0227">DNA damage</keyword>
<dbReference type="EMBL" id="DF968413">
    <property type="protein sequence ID" value="GAP52185.1"/>
    <property type="molecule type" value="Genomic_DNA"/>
</dbReference>
<reference evidence="3" key="1">
    <citation type="journal article" date="2015" name="Genome Announc.">
        <title>Draft Genome Sequence of Thiostrepton-Producing Streptomyces azureus ATCC 14921.</title>
        <authorList>
            <person name="Sakihara K."/>
            <person name="Maeda J."/>
            <person name="Tashiro K."/>
            <person name="Fujino Y."/>
            <person name="Kuhara S."/>
            <person name="Ohshima T."/>
            <person name="Ogata S."/>
            <person name="Doi K."/>
        </authorList>
    </citation>
    <scope>NUCLEOTIDE SEQUENCE [LARGE SCALE GENOMIC DNA]</scope>
    <source>
        <strain evidence="3">ATCC14921</strain>
    </source>
</reference>
<accession>A0A0K8PW69</accession>